<accession>A0ABT4S0Z3</accession>
<dbReference type="InterPro" id="IPR013211">
    <property type="entry name" value="LVIVD"/>
</dbReference>
<keyword evidence="2" id="KW-1185">Reference proteome</keyword>
<gene>
    <name evidence="1" type="ORF">OOZ35_09615</name>
</gene>
<name>A0ABT4S0Z3_9FLAO</name>
<dbReference type="Proteomes" id="UP001149142">
    <property type="component" value="Unassembled WGS sequence"/>
</dbReference>
<comment type="caution">
    <text evidence="1">The sequence shown here is derived from an EMBL/GenBank/DDBJ whole genome shotgun (WGS) entry which is preliminary data.</text>
</comment>
<evidence type="ECO:0000313" key="2">
    <source>
        <dbReference type="Proteomes" id="UP001149142"/>
    </source>
</evidence>
<dbReference type="EMBL" id="JAPFGC010000002">
    <property type="protein sequence ID" value="MDA0177747.1"/>
    <property type="molecule type" value="Genomic_DNA"/>
</dbReference>
<reference evidence="1" key="1">
    <citation type="submission" date="2022-11" db="EMBL/GenBank/DDBJ databases">
        <title>Refractory cell wall polysaccharides provide important carbon source for microbial heterotrophs in the hadal ocean.</title>
        <authorList>
            <person name="Zhu X."/>
        </authorList>
    </citation>
    <scope>NUCLEOTIDE SEQUENCE</scope>
    <source>
        <strain evidence="1">MTRN7</strain>
    </source>
</reference>
<dbReference type="InterPro" id="IPR027589">
    <property type="entry name" value="Choice_anch_B"/>
</dbReference>
<proteinExistence type="predicted"/>
<dbReference type="PANTHER" id="PTHR38787">
    <property type="entry name" value="REGULATORY P DOMAIN-CONTAINING PROTEIN"/>
    <property type="match status" value="1"/>
</dbReference>
<sequence>MCLIILSCSKEEEITNPIPNQNPVIISSQPCTNGMAGQYPCNGIDLMSVIDILTLSGSNAANGSDIWGWTDHISNKEYAIVGLTNSTAFVDISDANNPIFLGRLNTNTNASNWRDIKVYNNYAFIVADNAGPHGMQVFDLTRLRNLDNIPTTFSPDTTFNGVSSCHNIVINQSEAIAYLVGCNDNGGGPIFVDISDPLNPTYINDYTSAGYSHDAQVVTYNGPDTDYTGHQIYVGSNGNSDQVVILDVTDKNNVTQISSFSYPQTAYAHQGWFTENQDYFILGDEVDEINYGFNTKTIVFNFSDLDNPTLHATYFGPSAAIDHNGYVKDSEYYLANYRAGLRILDITNINSTSNPLTETAFFDTYPDNDAANFNGAWSVYPYFESGNIIIGDIDRGLFVVRKSN</sequence>
<organism evidence="1 2">
    <name type="scientific">Mesoflavibacter profundi</name>
    <dbReference type="NCBI Taxonomy" id="2708110"/>
    <lineage>
        <taxon>Bacteria</taxon>
        <taxon>Pseudomonadati</taxon>
        <taxon>Bacteroidota</taxon>
        <taxon>Flavobacteriia</taxon>
        <taxon>Flavobacteriales</taxon>
        <taxon>Flavobacteriaceae</taxon>
        <taxon>Mesoflavibacter</taxon>
    </lineage>
</organism>
<dbReference type="Pfam" id="PF08309">
    <property type="entry name" value="LVIVD"/>
    <property type="match status" value="2"/>
</dbReference>
<protein>
    <submittedName>
        <fullName evidence="1">Choice-of-anchor B family protein</fullName>
    </submittedName>
</protein>
<evidence type="ECO:0000313" key="1">
    <source>
        <dbReference type="EMBL" id="MDA0177747.1"/>
    </source>
</evidence>
<dbReference type="NCBIfam" id="TIGR04312">
    <property type="entry name" value="choice_anch_B"/>
    <property type="match status" value="1"/>
</dbReference>
<dbReference type="PANTHER" id="PTHR38787:SF3">
    <property type="entry name" value="REGULATORY P DOMAIN-CONTAINING PROTEIN"/>
    <property type="match status" value="1"/>
</dbReference>